<dbReference type="eggNOG" id="ENOG502SGND">
    <property type="taxonomic scope" value="Eukaryota"/>
</dbReference>
<dbReference type="EMBL" id="CAJFDI010000003">
    <property type="protein sequence ID" value="CAD5222410.1"/>
    <property type="molecule type" value="Genomic_DNA"/>
</dbReference>
<dbReference type="OrthoDB" id="5914377at2759"/>
<proteinExistence type="predicted"/>
<dbReference type="EMBL" id="CAJFCV020000003">
    <property type="protein sequence ID" value="CAG9110150.1"/>
    <property type="molecule type" value="Genomic_DNA"/>
</dbReference>
<dbReference type="InterPro" id="IPR012877">
    <property type="entry name" value="Dhs-27"/>
</dbReference>
<evidence type="ECO:0000259" key="1">
    <source>
        <dbReference type="SMART" id="SM00587"/>
    </source>
</evidence>
<evidence type="ECO:0000313" key="5">
    <source>
        <dbReference type="Proteomes" id="UP000659654"/>
    </source>
</evidence>
<accession>A0A1I7SQN6</accession>
<protein>
    <submittedName>
        <fullName evidence="2">(pine wood nematode) hypothetical protein</fullName>
    </submittedName>
    <submittedName>
        <fullName evidence="6">CHK domain-containing protein</fullName>
    </submittedName>
</protein>
<dbReference type="WBParaSite" id="BXY_1534900.1">
    <property type="protein sequence ID" value="BXY_1534900.1"/>
    <property type="gene ID" value="BXY_1534900"/>
</dbReference>
<reference evidence="6" key="1">
    <citation type="submission" date="2016-11" db="UniProtKB">
        <authorList>
            <consortium name="WormBaseParasite"/>
        </authorList>
    </citation>
    <scope>IDENTIFICATION</scope>
</reference>
<dbReference type="PANTHER" id="PTHR23020:SF41">
    <property type="entry name" value="AMINOGLYCOSIDE PHOSPHOTRANSFERASE DOMAIN-CONTAINING PROTEIN"/>
    <property type="match status" value="1"/>
</dbReference>
<feature type="domain" description="CHK kinase-like" evidence="1">
    <location>
        <begin position="131"/>
        <end position="317"/>
    </location>
</feature>
<evidence type="ECO:0000313" key="4">
    <source>
        <dbReference type="Proteomes" id="UP000095284"/>
    </source>
</evidence>
<dbReference type="PANTHER" id="PTHR23020">
    <property type="entry name" value="UNCHARACTERIZED NUCLEAR HORMONE RECEPTOR-RELATED"/>
    <property type="match status" value="1"/>
</dbReference>
<sequence>MSALVLDTGFTIQFLLEQIARVEGDRGISVENLESFEAKKNENPAFMSRIIKVSFKWKKATGIDSVILKVPCFQNPGKQENTSRIEEFLTQAHTRECDFYAFFNSIEGTSLKLPKFYYGHEYSNAHNNGLLVMEDMSGFAKTDKMLPGFTNEQVENLIHEIAKIHVASWQHPEWIPQFGWRVAGAFAFVLECRDVGQNLRKIKGEVFNDLLDRMEPLFTVESLDKVSYVKEPYVAGIPPACVHTDLWAANILWKLDENGKITSEVAGIIDWQTCKAGNAAEDVLRLLASNCSSKYRRENTERLLKLYLNDVNKLMGKNFISYKQLYEAYHESMAQEAILAIFGAPLYCNMENVTGGPNSAQLKEELLDRTQALIEDTLKWNNL</sequence>
<dbReference type="Gene3D" id="3.90.1200.10">
    <property type="match status" value="1"/>
</dbReference>
<dbReference type="InterPro" id="IPR011009">
    <property type="entry name" value="Kinase-like_dom_sf"/>
</dbReference>
<dbReference type="Proteomes" id="UP000582659">
    <property type="component" value="Unassembled WGS sequence"/>
</dbReference>
<dbReference type="Proteomes" id="UP000659654">
    <property type="component" value="Unassembled WGS sequence"/>
</dbReference>
<dbReference type="AlphaFoldDB" id="A0A1I7SQN6"/>
<dbReference type="InterPro" id="IPR052961">
    <property type="entry name" value="Oxido-Kinase-like_Enzymes"/>
</dbReference>
<gene>
    <name evidence="2" type="ORF">BXYJ_LOCUS7378</name>
</gene>
<dbReference type="SUPFAM" id="SSF56112">
    <property type="entry name" value="Protein kinase-like (PK-like)"/>
    <property type="match status" value="1"/>
</dbReference>
<evidence type="ECO:0000313" key="3">
    <source>
        <dbReference type="EMBL" id="CAG9110150.1"/>
    </source>
</evidence>
<organism evidence="4 6">
    <name type="scientific">Bursaphelenchus xylophilus</name>
    <name type="common">Pinewood nematode worm</name>
    <name type="synonym">Aphelenchoides xylophilus</name>
    <dbReference type="NCBI Taxonomy" id="6326"/>
    <lineage>
        <taxon>Eukaryota</taxon>
        <taxon>Metazoa</taxon>
        <taxon>Ecdysozoa</taxon>
        <taxon>Nematoda</taxon>
        <taxon>Chromadorea</taxon>
        <taxon>Rhabditida</taxon>
        <taxon>Tylenchina</taxon>
        <taxon>Tylenchomorpha</taxon>
        <taxon>Aphelenchoidea</taxon>
        <taxon>Aphelenchoididae</taxon>
        <taxon>Bursaphelenchus</taxon>
    </lineage>
</organism>
<evidence type="ECO:0000313" key="6">
    <source>
        <dbReference type="WBParaSite" id="BXY_1534900.1"/>
    </source>
</evidence>
<dbReference type="Proteomes" id="UP000095284">
    <property type="component" value="Unplaced"/>
</dbReference>
<dbReference type="Pfam" id="PF07914">
    <property type="entry name" value="DUF1679"/>
    <property type="match status" value="1"/>
</dbReference>
<keyword evidence="5" id="KW-1185">Reference proteome</keyword>
<dbReference type="InterPro" id="IPR015897">
    <property type="entry name" value="CHK_kinase-like"/>
</dbReference>
<dbReference type="SMART" id="SM00587">
    <property type="entry name" value="CHK"/>
    <property type="match status" value="1"/>
</dbReference>
<evidence type="ECO:0000313" key="2">
    <source>
        <dbReference type="EMBL" id="CAD5222410.1"/>
    </source>
</evidence>
<name>A0A1I7SQN6_BURXY</name>
<reference evidence="3" key="2">
    <citation type="submission" date="2020-08" db="EMBL/GenBank/DDBJ databases">
        <authorList>
            <person name="Kikuchi T."/>
        </authorList>
    </citation>
    <scope>NUCLEOTIDE SEQUENCE</scope>
    <source>
        <strain evidence="2">Ka4C1</strain>
    </source>
</reference>